<proteinExistence type="predicted"/>
<dbReference type="EMBL" id="CM047901">
    <property type="protein sequence ID" value="KAJ0096378.1"/>
    <property type="molecule type" value="Genomic_DNA"/>
</dbReference>
<name>A0ACC1BBS6_9ROSI</name>
<dbReference type="Proteomes" id="UP001164250">
    <property type="component" value="Chromosome 5"/>
</dbReference>
<sequence length="197" mass="21912">MNVTFAMEPYVPNLKNTELYGANIGFPEKEEEEMEKRAKHFVLVHGACHGAWCWYKVSTLLKSAGHKVTMLDMAASGKHPKQVHELRSLLDYLEPLVEFMASLPPEERVILVGHSIGGLCISVAMERFPEKVSVAAFCAAFMPNPDLSLTTLVEEVQDLSLSLKSSHAHTRPCNLEVLEWSMLCSSWSGSMTCGIFI</sequence>
<accession>A0ACC1BBS6</accession>
<gene>
    <name evidence="1" type="ORF">Patl1_28790</name>
</gene>
<reference evidence="2" key="1">
    <citation type="journal article" date="2023" name="G3 (Bethesda)">
        <title>Genome assembly and association tests identify interacting loci associated with vigor, precocity, and sex in interspecific pistachio rootstocks.</title>
        <authorList>
            <person name="Palmer W."/>
            <person name="Jacygrad E."/>
            <person name="Sagayaradj S."/>
            <person name="Cavanaugh K."/>
            <person name="Han R."/>
            <person name="Bertier L."/>
            <person name="Beede B."/>
            <person name="Kafkas S."/>
            <person name="Golino D."/>
            <person name="Preece J."/>
            <person name="Michelmore R."/>
        </authorList>
    </citation>
    <scope>NUCLEOTIDE SEQUENCE [LARGE SCALE GENOMIC DNA]</scope>
</reference>
<protein>
    <submittedName>
        <fullName evidence="1">Uncharacterized protein</fullName>
    </submittedName>
</protein>
<comment type="caution">
    <text evidence="1">The sequence shown here is derived from an EMBL/GenBank/DDBJ whole genome shotgun (WGS) entry which is preliminary data.</text>
</comment>
<evidence type="ECO:0000313" key="2">
    <source>
        <dbReference type="Proteomes" id="UP001164250"/>
    </source>
</evidence>
<keyword evidence="2" id="KW-1185">Reference proteome</keyword>
<organism evidence="1 2">
    <name type="scientific">Pistacia atlantica</name>
    <dbReference type="NCBI Taxonomy" id="434234"/>
    <lineage>
        <taxon>Eukaryota</taxon>
        <taxon>Viridiplantae</taxon>
        <taxon>Streptophyta</taxon>
        <taxon>Embryophyta</taxon>
        <taxon>Tracheophyta</taxon>
        <taxon>Spermatophyta</taxon>
        <taxon>Magnoliopsida</taxon>
        <taxon>eudicotyledons</taxon>
        <taxon>Gunneridae</taxon>
        <taxon>Pentapetalae</taxon>
        <taxon>rosids</taxon>
        <taxon>malvids</taxon>
        <taxon>Sapindales</taxon>
        <taxon>Anacardiaceae</taxon>
        <taxon>Pistacia</taxon>
    </lineage>
</organism>
<evidence type="ECO:0000313" key="1">
    <source>
        <dbReference type="EMBL" id="KAJ0096378.1"/>
    </source>
</evidence>